<name>A0ABQ0RPE8_GLUNI</name>
<dbReference type="Proteomes" id="UP000316242">
    <property type="component" value="Unassembled WGS sequence"/>
</dbReference>
<reference evidence="1 2" key="1">
    <citation type="submission" date="2019-06" db="EMBL/GenBank/DDBJ databases">
        <title>Whole genome shotgun sequence of Glutamicibacter nicotianae NBRC 14234.</title>
        <authorList>
            <person name="Hosoyama A."/>
            <person name="Uohara A."/>
            <person name="Ohji S."/>
            <person name="Ichikawa N."/>
        </authorList>
    </citation>
    <scope>NUCLEOTIDE SEQUENCE [LARGE SCALE GENOMIC DNA]</scope>
    <source>
        <strain evidence="1 2">NBRC 14234</strain>
    </source>
</reference>
<organism evidence="1 2">
    <name type="scientific">Glutamicibacter nicotianae</name>
    <name type="common">Arthrobacter nicotianae</name>
    <dbReference type="NCBI Taxonomy" id="37929"/>
    <lineage>
        <taxon>Bacteria</taxon>
        <taxon>Bacillati</taxon>
        <taxon>Actinomycetota</taxon>
        <taxon>Actinomycetes</taxon>
        <taxon>Micrococcales</taxon>
        <taxon>Micrococcaceae</taxon>
        <taxon>Glutamicibacter</taxon>
    </lineage>
</organism>
<sequence>MSAETVSESELKRGIFGGKLRIDSEPVPETQYAVFPNRSLFADVYVHEARFTGWWPKEPVVRFALPKHEA</sequence>
<accession>A0ABQ0RPE8</accession>
<proteinExistence type="predicted"/>
<evidence type="ECO:0000313" key="2">
    <source>
        <dbReference type="Proteomes" id="UP000316242"/>
    </source>
</evidence>
<protein>
    <submittedName>
        <fullName evidence="1">Uncharacterized protein</fullName>
    </submittedName>
</protein>
<evidence type="ECO:0000313" key="1">
    <source>
        <dbReference type="EMBL" id="GEC13682.1"/>
    </source>
</evidence>
<comment type="caution">
    <text evidence="1">The sequence shown here is derived from an EMBL/GenBank/DDBJ whole genome shotgun (WGS) entry which is preliminary data.</text>
</comment>
<keyword evidence="2" id="KW-1185">Reference proteome</keyword>
<dbReference type="EMBL" id="BJNE01000017">
    <property type="protein sequence ID" value="GEC13682.1"/>
    <property type="molecule type" value="Genomic_DNA"/>
</dbReference>
<gene>
    <name evidence="1" type="ORF">ANI01nite_28850</name>
</gene>